<dbReference type="WBParaSite" id="RSKR_0000233900.1">
    <property type="protein sequence ID" value="RSKR_0000233900.1"/>
    <property type="gene ID" value="RSKR_0000233900"/>
</dbReference>
<protein>
    <submittedName>
        <fullName evidence="2">MoCF_biosynth domain-containing protein</fullName>
    </submittedName>
</protein>
<name>A0AC35TMF2_9BILA</name>
<proteinExistence type="predicted"/>
<evidence type="ECO:0000313" key="1">
    <source>
        <dbReference type="Proteomes" id="UP000095286"/>
    </source>
</evidence>
<accession>A0AC35TMF2</accession>
<organism evidence="1 2">
    <name type="scientific">Rhabditophanes sp. KR3021</name>
    <dbReference type="NCBI Taxonomy" id="114890"/>
    <lineage>
        <taxon>Eukaryota</taxon>
        <taxon>Metazoa</taxon>
        <taxon>Ecdysozoa</taxon>
        <taxon>Nematoda</taxon>
        <taxon>Chromadorea</taxon>
        <taxon>Rhabditida</taxon>
        <taxon>Tylenchina</taxon>
        <taxon>Panagrolaimomorpha</taxon>
        <taxon>Strongyloidoidea</taxon>
        <taxon>Alloionematidae</taxon>
        <taxon>Rhabditophanes</taxon>
    </lineage>
</organism>
<evidence type="ECO:0000313" key="2">
    <source>
        <dbReference type="WBParaSite" id="RSKR_0000233900.1"/>
    </source>
</evidence>
<sequence>MASTDQASLLILRARSSEYTAIPMEEALSIVSKEVVDRTDVKEVTLDVIQLDSVSASPVIAQHSCPSVRLSAKDGYAVLSKDGAGIRKVVANTTAGSGIATFKLQEGQCCRVSTGSMVPDGADAVVMVEHTKLLQHDNVEELEIEISMHPIPEQDIRQIGSDFKKGDILVNENTRIGPAEIAMIRQSGQLDIEVFRRPRVCVLSTGNELVEASSQNIADGMIRDSNRPQLLSLFKSYNFHGIDAGIAIDNRNKLVEAIEEAFRFSNVLVTSGGVSMGEKDLLKSVLTEDFNFKIHFGRVFMKPGLPTTFATGKYKTEGKRYVFALPGNPVSSFVTAHLFVVPALLKMAGQKVLEPLQGHPKMNVKLLDDIKLDARPEYRRAWLDLDLSDNMPRAKLTFGNNASSAQINTVTANILLELPASSVDRRVMKRGEIVQALIISKIWLN</sequence>
<dbReference type="Proteomes" id="UP000095286">
    <property type="component" value="Unplaced"/>
</dbReference>
<reference evidence="2" key="1">
    <citation type="submission" date="2016-11" db="UniProtKB">
        <authorList>
            <consortium name="WormBaseParasite"/>
        </authorList>
    </citation>
    <scope>IDENTIFICATION</scope>
    <source>
        <strain evidence="2">KR3021</strain>
    </source>
</reference>